<sequence>MYPNTLPFLELLNTIHLPDHSLSANRLYNSSYSLLTLDAQSSMTGNLKLLCNFVEKFLEPVLHQWTSVHNSSELGIKTTAMNRQFKVVPNVVSSSCQTATSPTSVGNYYSTII</sequence>
<reference evidence="1" key="2">
    <citation type="submission" date="2022-01" db="EMBL/GenBank/DDBJ databases">
        <authorList>
            <person name="Yamashiro T."/>
            <person name="Shiraishi A."/>
            <person name="Satake H."/>
            <person name="Nakayama K."/>
        </authorList>
    </citation>
    <scope>NUCLEOTIDE SEQUENCE</scope>
</reference>
<comment type="caution">
    <text evidence="1">The sequence shown here is derived from an EMBL/GenBank/DDBJ whole genome shotgun (WGS) entry which is preliminary data.</text>
</comment>
<keyword evidence="2" id="KW-1185">Reference proteome</keyword>
<evidence type="ECO:0000313" key="2">
    <source>
        <dbReference type="Proteomes" id="UP001151760"/>
    </source>
</evidence>
<proteinExistence type="predicted"/>
<organism evidence="1 2">
    <name type="scientific">Tanacetum coccineum</name>
    <dbReference type="NCBI Taxonomy" id="301880"/>
    <lineage>
        <taxon>Eukaryota</taxon>
        <taxon>Viridiplantae</taxon>
        <taxon>Streptophyta</taxon>
        <taxon>Embryophyta</taxon>
        <taxon>Tracheophyta</taxon>
        <taxon>Spermatophyta</taxon>
        <taxon>Magnoliopsida</taxon>
        <taxon>eudicotyledons</taxon>
        <taxon>Gunneridae</taxon>
        <taxon>Pentapetalae</taxon>
        <taxon>asterids</taxon>
        <taxon>campanulids</taxon>
        <taxon>Asterales</taxon>
        <taxon>Asteraceae</taxon>
        <taxon>Asteroideae</taxon>
        <taxon>Anthemideae</taxon>
        <taxon>Anthemidinae</taxon>
        <taxon>Tanacetum</taxon>
    </lineage>
</organism>
<protein>
    <submittedName>
        <fullName evidence="1">Uncharacterized protein</fullName>
    </submittedName>
</protein>
<reference evidence="1" key="1">
    <citation type="journal article" date="2022" name="Int. J. Mol. Sci.">
        <title>Draft Genome of Tanacetum Coccineum: Genomic Comparison of Closely Related Tanacetum-Family Plants.</title>
        <authorList>
            <person name="Yamashiro T."/>
            <person name="Shiraishi A."/>
            <person name="Nakayama K."/>
            <person name="Satake H."/>
        </authorList>
    </citation>
    <scope>NUCLEOTIDE SEQUENCE</scope>
</reference>
<dbReference type="EMBL" id="BQNB010019923">
    <property type="protein sequence ID" value="GJT90473.1"/>
    <property type="molecule type" value="Genomic_DNA"/>
</dbReference>
<gene>
    <name evidence="1" type="ORF">Tco_1079318</name>
</gene>
<evidence type="ECO:0000313" key="1">
    <source>
        <dbReference type="EMBL" id="GJT90473.1"/>
    </source>
</evidence>
<accession>A0ABQ5HTH9</accession>
<dbReference type="Proteomes" id="UP001151760">
    <property type="component" value="Unassembled WGS sequence"/>
</dbReference>
<name>A0ABQ5HTH9_9ASTR</name>